<feature type="region of interest" description="Disordered" evidence="3">
    <location>
        <begin position="203"/>
        <end position="234"/>
    </location>
</feature>
<proteinExistence type="inferred from homology"/>
<dbReference type="KEGG" id="hoh:Hoch_5874"/>
<evidence type="ECO:0000313" key="5">
    <source>
        <dbReference type="Proteomes" id="UP000001880"/>
    </source>
</evidence>
<dbReference type="AlphaFoldDB" id="D0LIJ3"/>
<reference evidence="4 5" key="1">
    <citation type="journal article" date="2010" name="Stand. Genomic Sci.">
        <title>Complete genome sequence of Haliangium ochraceum type strain (SMP-2).</title>
        <authorList>
            <consortium name="US DOE Joint Genome Institute (JGI-PGF)"/>
            <person name="Ivanova N."/>
            <person name="Daum C."/>
            <person name="Lang E."/>
            <person name="Abt B."/>
            <person name="Kopitz M."/>
            <person name="Saunders E."/>
            <person name="Lapidus A."/>
            <person name="Lucas S."/>
            <person name="Glavina Del Rio T."/>
            <person name="Nolan M."/>
            <person name="Tice H."/>
            <person name="Copeland A."/>
            <person name="Cheng J.F."/>
            <person name="Chen F."/>
            <person name="Bruce D."/>
            <person name="Goodwin L."/>
            <person name="Pitluck S."/>
            <person name="Mavromatis K."/>
            <person name="Pati A."/>
            <person name="Mikhailova N."/>
            <person name="Chen A."/>
            <person name="Palaniappan K."/>
            <person name="Land M."/>
            <person name="Hauser L."/>
            <person name="Chang Y.J."/>
            <person name="Jeffries C.D."/>
            <person name="Detter J.C."/>
            <person name="Brettin T."/>
            <person name="Rohde M."/>
            <person name="Goker M."/>
            <person name="Bristow J."/>
            <person name="Markowitz V."/>
            <person name="Eisen J.A."/>
            <person name="Hugenholtz P."/>
            <person name="Kyrpides N.C."/>
            <person name="Klenk H.P."/>
        </authorList>
    </citation>
    <scope>NUCLEOTIDE SEQUENCE [LARGE SCALE GENOMIC DNA]</scope>
    <source>
        <strain evidence="5">DSM 14365 / CIP 107738 / JCM 11303 / AJ 13395 / SMP-2</strain>
    </source>
</reference>
<dbReference type="STRING" id="502025.Hoch_5874"/>
<organism evidence="4 5">
    <name type="scientific">Haliangium ochraceum (strain DSM 14365 / JCM 11303 / SMP-2)</name>
    <dbReference type="NCBI Taxonomy" id="502025"/>
    <lineage>
        <taxon>Bacteria</taxon>
        <taxon>Pseudomonadati</taxon>
        <taxon>Myxococcota</taxon>
        <taxon>Polyangia</taxon>
        <taxon>Haliangiales</taxon>
        <taxon>Kofleriaceae</taxon>
        <taxon>Haliangium</taxon>
    </lineage>
</organism>
<evidence type="ECO:0000256" key="3">
    <source>
        <dbReference type="SAM" id="MobiDB-lite"/>
    </source>
</evidence>
<evidence type="ECO:0000256" key="1">
    <source>
        <dbReference type="ARBA" id="ARBA00043985"/>
    </source>
</evidence>
<protein>
    <submittedName>
        <fullName evidence="4">Phage shock protein A, PspA</fullName>
    </submittedName>
</protein>
<evidence type="ECO:0000313" key="4">
    <source>
        <dbReference type="EMBL" id="ACY18349.1"/>
    </source>
</evidence>
<feature type="coiled-coil region" evidence="2">
    <location>
        <begin position="155"/>
        <end position="182"/>
    </location>
</feature>
<dbReference type="RefSeq" id="WP_012830941.1">
    <property type="nucleotide sequence ID" value="NC_013440.1"/>
</dbReference>
<dbReference type="PANTHER" id="PTHR31088">
    <property type="entry name" value="MEMBRANE-ASSOCIATED PROTEIN VIPP1, CHLOROPLASTIC"/>
    <property type="match status" value="1"/>
</dbReference>
<dbReference type="InterPro" id="IPR007157">
    <property type="entry name" value="PspA_VIPP1"/>
</dbReference>
<dbReference type="eggNOG" id="COG1842">
    <property type="taxonomic scope" value="Bacteria"/>
</dbReference>
<accession>D0LIJ3</accession>
<dbReference type="Pfam" id="PF04012">
    <property type="entry name" value="PspA_IM30"/>
    <property type="match status" value="1"/>
</dbReference>
<dbReference type="PANTHER" id="PTHR31088:SF6">
    <property type="entry name" value="PHAGE SHOCK PROTEIN A"/>
    <property type="match status" value="1"/>
</dbReference>
<name>D0LIJ3_HALO1</name>
<keyword evidence="5" id="KW-1185">Reference proteome</keyword>
<evidence type="ECO:0000256" key="2">
    <source>
        <dbReference type="SAM" id="Coils"/>
    </source>
</evidence>
<sequence>MGIFSRMKGVVKAKANDSIDKARDPAKELDLAIQELDDIYKNALQELVSYKTTAKQMERDIERNEKRATEWEKRAMTAVQAGDDELAKSALREQNACRAEIKRIQKDRDQAATYALQLNTSRKEAETKLRMLKMRRGTLAAKLNAARTGSALGFNEQLFDKLDETEARIDQESIEAEVAAELGDHLEGGSMSENQFDAKLLEAGGVPNAPGEDDPLEALKAKMNADKQHKKLTE</sequence>
<keyword evidence="2" id="KW-0175">Coiled coil</keyword>
<feature type="coiled-coil region" evidence="2">
    <location>
        <begin position="26"/>
        <end position="74"/>
    </location>
</feature>
<dbReference type="Proteomes" id="UP000001880">
    <property type="component" value="Chromosome"/>
</dbReference>
<dbReference type="HOGENOM" id="CLU_056466_4_1_7"/>
<feature type="compositionally biased region" description="Basic and acidic residues" evidence="3">
    <location>
        <begin position="217"/>
        <end position="234"/>
    </location>
</feature>
<gene>
    <name evidence="4" type="ordered locus">Hoch_5874</name>
</gene>
<comment type="similarity">
    <text evidence="1">Belongs to the PspA/Vipp/IM30 family.</text>
</comment>
<dbReference type="EMBL" id="CP001804">
    <property type="protein sequence ID" value="ACY18349.1"/>
    <property type="molecule type" value="Genomic_DNA"/>
</dbReference>